<reference evidence="5 6" key="1">
    <citation type="submission" date="2016-07" db="EMBL/GenBank/DDBJ databases">
        <title>Draft genome of the white-rot fungus Obba rivulosa 3A-2.</title>
        <authorList>
            <consortium name="DOE Joint Genome Institute"/>
            <person name="Miettinen O."/>
            <person name="Riley R."/>
            <person name="Acob R."/>
            <person name="Barry K."/>
            <person name="Cullen D."/>
            <person name="De Vries R."/>
            <person name="Hainaut M."/>
            <person name="Hatakka A."/>
            <person name="Henrissat B."/>
            <person name="Hilden K."/>
            <person name="Kuo R."/>
            <person name="Labutti K."/>
            <person name="Lipzen A."/>
            <person name="Makela M.R."/>
            <person name="Sandor L."/>
            <person name="Spatafora J.W."/>
            <person name="Grigoriev I.V."/>
            <person name="Hibbett D.S."/>
        </authorList>
    </citation>
    <scope>NUCLEOTIDE SEQUENCE [LARGE SCALE GENOMIC DNA]</scope>
    <source>
        <strain evidence="5 6">3A-2</strain>
    </source>
</reference>
<keyword evidence="6" id="KW-1185">Reference proteome</keyword>
<evidence type="ECO:0000256" key="3">
    <source>
        <dbReference type="ARBA" id="ARBA00043970"/>
    </source>
</evidence>
<comment type="similarity">
    <text evidence="3">Belongs to the alpha-ketoglutarate dehydrogenase component 4 family.</text>
</comment>
<accession>A0A8E2DGJ8</accession>
<name>A0A8E2DGJ8_9APHY</name>
<evidence type="ECO:0000313" key="6">
    <source>
        <dbReference type="Proteomes" id="UP000250043"/>
    </source>
</evidence>
<dbReference type="Proteomes" id="UP000250043">
    <property type="component" value="Unassembled WGS sequence"/>
</dbReference>
<protein>
    <submittedName>
        <fullName evidence="5">Uncharacterized protein</fullName>
    </submittedName>
</protein>
<organism evidence="5 6">
    <name type="scientific">Obba rivulosa</name>
    <dbReference type="NCBI Taxonomy" id="1052685"/>
    <lineage>
        <taxon>Eukaryota</taxon>
        <taxon>Fungi</taxon>
        <taxon>Dikarya</taxon>
        <taxon>Basidiomycota</taxon>
        <taxon>Agaricomycotina</taxon>
        <taxon>Agaricomycetes</taxon>
        <taxon>Polyporales</taxon>
        <taxon>Gelatoporiaceae</taxon>
        <taxon>Obba</taxon>
    </lineage>
</organism>
<keyword evidence="2" id="KW-0496">Mitochondrion</keyword>
<feature type="compositionally biased region" description="Polar residues" evidence="4">
    <location>
        <begin position="57"/>
        <end position="72"/>
    </location>
</feature>
<dbReference type="GO" id="GO:0006103">
    <property type="term" value="P:2-oxoglutarate metabolic process"/>
    <property type="evidence" value="ECO:0007669"/>
    <property type="project" value="InterPro"/>
</dbReference>
<dbReference type="GO" id="GO:0005739">
    <property type="term" value="C:mitochondrion"/>
    <property type="evidence" value="ECO:0007669"/>
    <property type="project" value="UniProtKB-SubCell"/>
</dbReference>
<feature type="compositionally biased region" description="Pro residues" evidence="4">
    <location>
        <begin position="33"/>
        <end position="43"/>
    </location>
</feature>
<sequence>MHPTLRVCSAAASGRAHKPLIHFLGKRQWPSTPEAPHPHPAAPPEFKERFSDFLNKFQASAETPQSQTSAPGSSKGGKDVRVYNQFWEAPERLWKRELQDWEIELVMTGGASAHC</sequence>
<feature type="region of interest" description="Disordered" evidence="4">
    <location>
        <begin position="57"/>
        <end position="79"/>
    </location>
</feature>
<evidence type="ECO:0000256" key="1">
    <source>
        <dbReference type="ARBA" id="ARBA00004173"/>
    </source>
</evidence>
<dbReference type="Pfam" id="PF10937">
    <property type="entry name" value="Kgd4-YMR31"/>
    <property type="match status" value="1"/>
</dbReference>
<evidence type="ECO:0000256" key="4">
    <source>
        <dbReference type="SAM" id="MobiDB-lite"/>
    </source>
</evidence>
<proteinExistence type="inferred from homology"/>
<evidence type="ECO:0000313" key="5">
    <source>
        <dbReference type="EMBL" id="OCH86037.1"/>
    </source>
</evidence>
<comment type="subcellular location">
    <subcellularLocation>
        <location evidence="1">Mitochondrion</location>
    </subcellularLocation>
</comment>
<gene>
    <name evidence="5" type="ORF">OBBRIDRAFT_838488</name>
</gene>
<evidence type="ECO:0000256" key="2">
    <source>
        <dbReference type="ARBA" id="ARBA00023128"/>
    </source>
</evidence>
<dbReference type="EMBL" id="KV722548">
    <property type="protein sequence ID" value="OCH86037.1"/>
    <property type="molecule type" value="Genomic_DNA"/>
</dbReference>
<dbReference type="OrthoDB" id="2116030at2759"/>
<feature type="region of interest" description="Disordered" evidence="4">
    <location>
        <begin position="28"/>
        <end position="47"/>
    </location>
</feature>
<dbReference type="AlphaFoldDB" id="A0A8E2DGJ8"/>
<dbReference type="InterPro" id="IPR020373">
    <property type="entry name" value="Kgd4/YMR-31"/>
</dbReference>